<dbReference type="PANTHER" id="PTHR33361:SF2">
    <property type="entry name" value="DUF885 DOMAIN-CONTAINING PROTEIN"/>
    <property type="match status" value="1"/>
</dbReference>
<keyword evidence="1" id="KW-0732">Signal</keyword>
<protein>
    <recommendedName>
        <fullName evidence="4">X-Pro dipeptidyl-peptidase</fullName>
    </recommendedName>
</protein>
<dbReference type="PANTHER" id="PTHR33361">
    <property type="entry name" value="GLR0591 PROTEIN"/>
    <property type="match status" value="1"/>
</dbReference>
<comment type="caution">
    <text evidence="2">The sequence shown here is derived from an EMBL/GenBank/DDBJ whole genome shotgun (WGS) entry which is preliminary data.</text>
</comment>
<dbReference type="InterPro" id="IPR010281">
    <property type="entry name" value="DUF885"/>
</dbReference>
<gene>
    <name evidence="2" type="ORF">HNP25_002224</name>
</gene>
<organism evidence="2 3">
    <name type="scientific">Arcicella rosea</name>
    <dbReference type="NCBI Taxonomy" id="502909"/>
    <lineage>
        <taxon>Bacteria</taxon>
        <taxon>Pseudomonadati</taxon>
        <taxon>Bacteroidota</taxon>
        <taxon>Cytophagia</taxon>
        <taxon>Cytophagales</taxon>
        <taxon>Flectobacillaceae</taxon>
        <taxon>Arcicella</taxon>
    </lineage>
</organism>
<evidence type="ECO:0008006" key="4">
    <source>
        <dbReference type="Google" id="ProtNLM"/>
    </source>
</evidence>
<keyword evidence="3" id="KW-1185">Reference proteome</keyword>
<evidence type="ECO:0000313" key="3">
    <source>
        <dbReference type="Proteomes" id="UP000524404"/>
    </source>
</evidence>
<dbReference type="RefSeq" id="WP_184134096.1">
    <property type="nucleotide sequence ID" value="NZ_JACHKT010000014.1"/>
</dbReference>
<dbReference type="AlphaFoldDB" id="A0A841EKU8"/>
<proteinExistence type="predicted"/>
<feature type="signal peptide" evidence="1">
    <location>
        <begin position="1"/>
        <end position="27"/>
    </location>
</feature>
<dbReference type="Proteomes" id="UP000524404">
    <property type="component" value="Unassembled WGS sequence"/>
</dbReference>
<dbReference type="EMBL" id="JACHKT010000014">
    <property type="protein sequence ID" value="MBB6003566.1"/>
    <property type="molecule type" value="Genomic_DNA"/>
</dbReference>
<feature type="chain" id="PRO_5032854303" description="X-Pro dipeptidyl-peptidase" evidence="1">
    <location>
        <begin position="28"/>
        <end position="581"/>
    </location>
</feature>
<dbReference type="Pfam" id="PF05960">
    <property type="entry name" value="DUF885"/>
    <property type="match status" value="1"/>
</dbReference>
<reference evidence="2 3" key="1">
    <citation type="submission" date="2020-08" db="EMBL/GenBank/DDBJ databases">
        <title>Functional genomics of gut bacteria from endangered species of beetles.</title>
        <authorList>
            <person name="Carlos-Shanley C."/>
        </authorList>
    </citation>
    <scope>NUCLEOTIDE SEQUENCE [LARGE SCALE GENOMIC DNA]</scope>
    <source>
        <strain evidence="2 3">S00070</strain>
    </source>
</reference>
<evidence type="ECO:0000256" key="1">
    <source>
        <dbReference type="SAM" id="SignalP"/>
    </source>
</evidence>
<name>A0A841EKU8_9BACT</name>
<accession>A0A841EKU8</accession>
<evidence type="ECO:0000313" key="2">
    <source>
        <dbReference type="EMBL" id="MBB6003566.1"/>
    </source>
</evidence>
<sequence length="581" mass="68454">MKKYQPLSKKFLLIVFCLIACRSVNFAQVAATDLYLQTSEVNNIMTQYYADKGILTRFYFVEHSPERRERLKKLILDYQNQLTKLNFNQLNIGTKVDYTLFKRNLSEELYQFTIEEKEYEAIKKWFPFADSLYAVEKIRRRGTPLDAPKWAFQFNEMAKQLISLNTKLSKDSTITENLGKRGANLSRSLQKAIKSVYGFYNGYDPMFTWWMPQPYNRLDSLLKVYANNFQGKGKNLSTQKPDASGIVGNPIGKEEIMRRLQIEMIPYTPEELVDIANKEFAWCDAEMLKASKELGFGDNWKAALEYVKTKYVEPSKQPQEMMRLYNESLDFLKKNQLITIPALAEEGWRMSMMSPERQLVNPFFLGGEEFIISYPTNTMTEDQKLMSMRGNNPHFSRATVHHELIAGHSLQYFMLNRNKVYRQFDTPFWMEGWALYWELLLYDMNFPKSPEDKIGMLFWRMHRCARIIFSLNYHTKNWTPQQCIDFLIDRVGHEKANAEGEVRRSFVGGYDPLYQIAYMIGGLQFRALKNELVDTGKMSYKQFHDGVMQENSLPIEMIRAILTKQSLEKDFKTNWRFYKFK</sequence>